<dbReference type="InterPro" id="IPR002347">
    <property type="entry name" value="SDR_fam"/>
</dbReference>
<dbReference type="PRINTS" id="PR00081">
    <property type="entry name" value="GDHRDH"/>
</dbReference>
<protein>
    <recommendedName>
        <fullName evidence="4">3-dehydrosphinganine reductase</fullName>
    </recommendedName>
</protein>
<dbReference type="InterPro" id="IPR036291">
    <property type="entry name" value="NAD(P)-bd_dom_sf"/>
</dbReference>
<dbReference type="FunFam" id="3.40.50.720:FF:000468">
    <property type="entry name" value="Short-chain dehydrogenase, putative"/>
    <property type="match status" value="1"/>
</dbReference>
<evidence type="ECO:0008006" key="4">
    <source>
        <dbReference type="Google" id="ProtNLM"/>
    </source>
</evidence>
<accession>A0AAF0EST3</accession>
<dbReference type="GO" id="GO:0030148">
    <property type="term" value="P:sphingolipid biosynthetic process"/>
    <property type="evidence" value="ECO:0007669"/>
    <property type="project" value="TreeGrafter"/>
</dbReference>
<dbReference type="SUPFAM" id="SSF51735">
    <property type="entry name" value="NAD(P)-binding Rossmann-fold domains"/>
    <property type="match status" value="1"/>
</dbReference>
<dbReference type="PANTHER" id="PTHR43550">
    <property type="entry name" value="3-KETODIHYDROSPHINGOSINE REDUCTASE"/>
    <property type="match status" value="1"/>
</dbReference>
<keyword evidence="1" id="KW-0732">Signal</keyword>
<keyword evidence="3" id="KW-1185">Reference proteome</keyword>
<gene>
    <name evidence="2" type="ORF">MCUN1_003272</name>
</gene>
<evidence type="ECO:0000313" key="2">
    <source>
        <dbReference type="EMBL" id="WFD36393.1"/>
    </source>
</evidence>
<feature type="chain" id="PRO_5042124056" description="3-dehydrosphinganine reductase" evidence="1">
    <location>
        <begin position="30"/>
        <end position="320"/>
    </location>
</feature>
<evidence type="ECO:0000256" key="1">
    <source>
        <dbReference type="SAM" id="SignalP"/>
    </source>
</evidence>
<dbReference type="AlphaFoldDB" id="A0AAF0EST3"/>
<dbReference type="PANTHER" id="PTHR43550:SF3">
    <property type="entry name" value="3-KETODIHYDROSPHINGOSINE REDUCTASE"/>
    <property type="match status" value="1"/>
</dbReference>
<dbReference type="Proteomes" id="UP001219933">
    <property type="component" value="Chromosome 5"/>
</dbReference>
<name>A0AAF0EST3_9BASI</name>
<proteinExistence type="predicted"/>
<feature type="signal peptide" evidence="1">
    <location>
        <begin position="1"/>
        <end position="29"/>
    </location>
</feature>
<dbReference type="GO" id="GO:0006666">
    <property type="term" value="P:3-keto-sphinganine metabolic process"/>
    <property type="evidence" value="ECO:0007669"/>
    <property type="project" value="TreeGrafter"/>
</dbReference>
<dbReference type="Gene3D" id="3.40.50.720">
    <property type="entry name" value="NAD(P)-binding Rossmann-like Domain"/>
    <property type="match status" value="1"/>
</dbReference>
<evidence type="ECO:0000313" key="3">
    <source>
        <dbReference type="Proteomes" id="UP001219933"/>
    </source>
</evidence>
<dbReference type="GO" id="GO:0047560">
    <property type="term" value="F:3-dehydrosphinganine reductase activity"/>
    <property type="evidence" value="ECO:0007669"/>
    <property type="project" value="TreeGrafter"/>
</dbReference>
<dbReference type="Pfam" id="PF00106">
    <property type="entry name" value="adh_short"/>
    <property type="match status" value="1"/>
</dbReference>
<organism evidence="2 3">
    <name type="scientific">Malassezia cuniculi</name>
    <dbReference type="NCBI Taxonomy" id="948313"/>
    <lineage>
        <taxon>Eukaryota</taxon>
        <taxon>Fungi</taxon>
        <taxon>Dikarya</taxon>
        <taxon>Basidiomycota</taxon>
        <taxon>Ustilaginomycotina</taxon>
        <taxon>Malasseziomycetes</taxon>
        <taxon>Malasseziales</taxon>
        <taxon>Malasseziaceae</taxon>
        <taxon>Malassezia</taxon>
    </lineage>
</organism>
<reference evidence="2" key="1">
    <citation type="submission" date="2023-03" db="EMBL/GenBank/DDBJ databases">
        <title>Mating type loci evolution in Malassezia.</title>
        <authorList>
            <person name="Coelho M.A."/>
        </authorList>
    </citation>
    <scope>NUCLEOTIDE SEQUENCE</scope>
    <source>
        <strain evidence="2">CBS 11721</strain>
    </source>
</reference>
<sequence length="320" mass="33538">MLAVLIAVLAAAAAALLFHLAQPLWDVRGKNVFITGGSQGLGLALAKLLAARGANVVICSRSENKLELAVAQVRAARASPSLLASYVAADVSSFDGASTALAKCPFVPDLVVCCAGGAKPGFFLRHSEADFHAALRTDYWTALSTAHAAAAAMVANNSPGRIVFVSSVLGFMGLIGYSEYSPMKYAIRGLAECLRSELQPHNIAVHAYFPATIYSPGYEEENKTKPEITKAIEGADAGLSPDLCAAALLAGIQRGHFFIVDGPIGSLLRVSSLASAPGNGFLSDYLLALLARPALAAWRRFGADRMIRSHPSRSISFAPP</sequence>
<dbReference type="EMBL" id="CP119881">
    <property type="protein sequence ID" value="WFD36393.1"/>
    <property type="molecule type" value="Genomic_DNA"/>
</dbReference>
<dbReference type="GO" id="GO:0005789">
    <property type="term" value="C:endoplasmic reticulum membrane"/>
    <property type="evidence" value="ECO:0007669"/>
    <property type="project" value="TreeGrafter"/>
</dbReference>